<evidence type="ECO:0000313" key="3">
    <source>
        <dbReference type="Proteomes" id="UP001335665"/>
    </source>
</evidence>
<protein>
    <submittedName>
        <fullName evidence="2">Helix-turn-helix domain-containing protein</fullName>
    </submittedName>
</protein>
<dbReference type="RefSeq" id="WP_331192283.1">
    <property type="nucleotide sequence ID" value="NZ_JAQSEO010000023.1"/>
</dbReference>
<sequence length="178" mass="20201">MSEPQNNVKLDAFSELDKDHRTFVRLTVDENLKNKDLAARVNRKREATMSEWKKSTWYKQAREAYIRTAVKGEYKVKGLKTLLNLLDAKSEMVRLQAATTLLKMAGTLSDNDTPELIQAKVRKANAEAEIAEQKAELFKRSESTGITKIVFSDDLKPDKEDDTDQEGDESDGTDTESR</sequence>
<name>A0ABU7SUJ1_9LACO</name>
<dbReference type="EMBL" id="JAQSFA010000023">
    <property type="protein sequence ID" value="MEE6701743.1"/>
    <property type="molecule type" value="Genomic_DNA"/>
</dbReference>
<evidence type="ECO:0000256" key="1">
    <source>
        <dbReference type="SAM" id="MobiDB-lite"/>
    </source>
</evidence>
<accession>A0ABU7SUJ1</accession>
<feature type="region of interest" description="Disordered" evidence="1">
    <location>
        <begin position="149"/>
        <end position="178"/>
    </location>
</feature>
<gene>
    <name evidence="2" type="ORF">PS396_08075</name>
</gene>
<comment type="caution">
    <text evidence="2">The sequence shown here is derived from an EMBL/GenBank/DDBJ whole genome shotgun (WGS) entry which is preliminary data.</text>
</comment>
<reference evidence="2 3" key="1">
    <citation type="submission" date="2023-02" db="EMBL/GenBank/DDBJ databases">
        <title>The predominant lactic acid bacteria and yeasts involved in the spontaneous fermentation of millet during the production of the traditional porridge Hausa koko in Ghana.</title>
        <authorList>
            <person name="Atter A."/>
            <person name="Diaz M."/>
        </authorList>
    </citation>
    <scope>NUCLEOTIDE SEQUENCE [LARGE SCALE GENOMIC DNA]</scope>
    <source>
        <strain evidence="2 3">FI11552</strain>
    </source>
</reference>
<evidence type="ECO:0000313" key="2">
    <source>
        <dbReference type="EMBL" id="MEE6701743.1"/>
    </source>
</evidence>
<proteinExistence type="predicted"/>
<dbReference type="Proteomes" id="UP001335665">
    <property type="component" value="Unassembled WGS sequence"/>
</dbReference>
<keyword evidence="3" id="KW-1185">Reference proteome</keyword>
<organism evidence="2 3">
    <name type="scientific">Limosilactobacillus pontis</name>
    <dbReference type="NCBI Taxonomy" id="35787"/>
    <lineage>
        <taxon>Bacteria</taxon>
        <taxon>Bacillati</taxon>
        <taxon>Bacillota</taxon>
        <taxon>Bacilli</taxon>
        <taxon>Lactobacillales</taxon>
        <taxon>Lactobacillaceae</taxon>
        <taxon>Limosilactobacillus</taxon>
    </lineage>
</organism>
<feature type="compositionally biased region" description="Acidic residues" evidence="1">
    <location>
        <begin position="160"/>
        <end position="178"/>
    </location>
</feature>